<reference evidence="7 8" key="1">
    <citation type="submission" date="2024-08" db="EMBL/GenBank/DDBJ databases">
        <title>Two novel Cytobacillus novel species.</title>
        <authorList>
            <person name="Liu G."/>
        </authorList>
    </citation>
    <scope>NUCLEOTIDE SEQUENCE [LARGE SCALE GENOMIC DNA]</scope>
    <source>
        <strain evidence="7 8">FJAT-53684</strain>
    </source>
</reference>
<sequence length="317" mass="35111">MDVVTIGESMILFTPDTKGPMRYKSKYLATIAGAESNVAIGLSKLGHKVGWVSRLGNDEFGKKILAFLRGEGVDVSQVILDPVNQTGLYFKEMISSNDVRVHYYRRNSAASLMKPTDLNESYLAKAKYLHISGITPALNDTCYETILKAIDIAKRNGVKVVFDPNLRRKLWSEEKAKKVLLEITERSDIILPGIDEGEFLTGEETPERIAKTLYEIGPSIVVLKLGEKGAYYYTKEENKYVPAYPVKQVIDPVGAGDGFAAGFISGLLDGLTMYTAVERATVIGSMVTMVEGDVEGLPDRDQLNGYLEQFNKIDIHR</sequence>
<evidence type="ECO:0000256" key="4">
    <source>
        <dbReference type="ARBA" id="ARBA00022777"/>
    </source>
</evidence>
<keyword evidence="3" id="KW-0547">Nucleotide-binding</keyword>
<evidence type="ECO:0000256" key="2">
    <source>
        <dbReference type="ARBA" id="ARBA00022679"/>
    </source>
</evidence>
<gene>
    <name evidence="7" type="ORF">ACFYKT_19160</name>
</gene>
<organism evidence="7 8">
    <name type="scientific">Cytobacillus mangrovibacter</name>
    <dbReference type="NCBI Taxonomy" id="3299024"/>
    <lineage>
        <taxon>Bacteria</taxon>
        <taxon>Bacillati</taxon>
        <taxon>Bacillota</taxon>
        <taxon>Bacilli</taxon>
        <taxon>Bacillales</taxon>
        <taxon>Bacillaceae</taxon>
        <taxon>Cytobacillus</taxon>
    </lineage>
</organism>
<dbReference type="PANTHER" id="PTHR43085">
    <property type="entry name" value="HEXOKINASE FAMILY MEMBER"/>
    <property type="match status" value="1"/>
</dbReference>
<protein>
    <submittedName>
        <fullName evidence="7">Sugar kinase</fullName>
    </submittedName>
</protein>
<dbReference type="EMBL" id="JBIACJ010000014">
    <property type="protein sequence ID" value="MFE8698430.1"/>
    <property type="molecule type" value="Genomic_DNA"/>
</dbReference>
<evidence type="ECO:0000259" key="6">
    <source>
        <dbReference type="Pfam" id="PF00294"/>
    </source>
</evidence>
<feature type="domain" description="Carbohydrate kinase PfkB" evidence="6">
    <location>
        <begin position="2"/>
        <end position="299"/>
    </location>
</feature>
<evidence type="ECO:0000256" key="5">
    <source>
        <dbReference type="ARBA" id="ARBA00022840"/>
    </source>
</evidence>
<evidence type="ECO:0000256" key="3">
    <source>
        <dbReference type="ARBA" id="ARBA00022741"/>
    </source>
</evidence>
<dbReference type="InterPro" id="IPR050306">
    <property type="entry name" value="PfkB_Carbo_kinase"/>
</dbReference>
<dbReference type="InterPro" id="IPR002173">
    <property type="entry name" value="Carboh/pur_kinase_PfkB_CS"/>
</dbReference>
<comment type="similarity">
    <text evidence="1">Belongs to the carbohydrate kinase PfkB family.</text>
</comment>
<keyword evidence="5" id="KW-0067">ATP-binding</keyword>
<evidence type="ECO:0000313" key="7">
    <source>
        <dbReference type="EMBL" id="MFE8698430.1"/>
    </source>
</evidence>
<comment type="caution">
    <text evidence="7">The sequence shown here is derived from an EMBL/GenBank/DDBJ whole genome shotgun (WGS) entry which is preliminary data.</text>
</comment>
<keyword evidence="4 7" id="KW-0418">Kinase</keyword>
<dbReference type="PANTHER" id="PTHR43085:SF1">
    <property type="entry name" value="PSEUDOURIDINE KINASE-RELATED"/>
    <property type="match status" value="1"/>
</dbReference>
<dbReference type="InterPro" id="IPR011611">
    <property type="entry name" value="PfkB_dom"/>
</dbReference>
<dbReference type="InterPro" id="IPR029056">
    <property type="entry name" value="Ribokinase-like"/>
</dbReference>
<keyword evidence="2" id="KW-0808">Transferase</keyword>
<dbReference type="CDD" id="cd01166">
    <property type="entry name" value="KdgK"/>
    <property type="match status" value="1"/>
</dbReference>
<dbReference type="Proteomes" id="UP001601058">
    <property type="component" value="Unassembled WGS sequence"/>
</dbReference>
<evidence type="ECO:0000313" key="8">
    <source>
        <dbReference type="Proteomes" id="UP001601058"/>
    </source>
</evidence>
<name>A0ABW6K652_9BACI</name>
<evidence type="ECO:0000256" key="1">
    <source>
        <dbReference type="ARBA" id="ARBA00010688"/>
    </source>
</evidence>
<keyword evidence="8" id="KW-1185">Reference proteome</keyword>
<proteinExistence type="inferred from homology"/>
<dbReference type="Pfam" id="PF00294">
    <property type="entry name" value="PfkB"/>
    <property type="match status" value="1"/>
</dbReference>
<dbReference type="PROSITE" id="PS00584">
    <property type="entry name" value="PFKB_KINASES_2"/>
    <property type="match status" value="1"/>
</dbReference>
<dbReference type="RefSeq" id="WP_389222862.1">
    <property type="nucleotide sequence ID" value="NZ_JBIACJ010000014.1"/>
</dbReference>
<accession>A0ABW6K652</accession>
<dbReference type="GO" id="GO:0016301">
    <property type="term" value="F:kinase activity"/>
    <property type="evidence" value="ECO:0007669"/>
    <property type="project" value="UniProtKB-KW"/>
</dbReference>
<dbReference type="Gene3D" id="3.40.1190.20">
    <property type="match status" value="1"/>
</dbReference>
<dbReference type="SUPFAM" id="SSF53613">
    <property type="entry name" value="Ribokinase-like"/>
    <property type="match status" value="1"/>
</dbReference>